<gene>
    <name evidence="3" type="ORF">NSPWAT_2324</name>
</gene>
<feature type="signal peptide" evidence="1">
    <location>
        <begin position="1"/>
        <end position="27"/>
    </location>
</feature>
<keyword evidence="1" id="KW-0732">Signal</keyword>
<keyword evidence="4" id="KW-1185">Reference proteome</keyword>
<feature type="chain" id="PRO_5047357337" description="Lcl C-terminal domain-containing protein" evidence="1">
    <location>
        <begin position="28"/>
        <end position="178"/>
    </location>
</feature>
<name>A0ABN8VZK6_9BACT</name>
<dbReference type="Proteomes" id="UP001157733">
    <property type="component" value="Chromosome"/>
</dbReference>
<protein>
    <recommendedName>
        <fullName evidence="2">Lcl C-terminal domain-containing protein</fullName>
    </recommendedName>
</protein>
<dbReference type="InterPro" id="IPR011460">
    <property type="entry name" value="Lcl_C"/>
</dbReference>
<reference evidence="3 4" key="1">
    <citation type="submission" date="2022-09" db="EMBL/GenBank/DDBJ databases">
        <authorList>
            <person name="Kop L."/>
        </authorList>
    </citation>
    <scope>NUCLEOTIDE SEQUENCE [LARGE SCALE GENOMIC DNA]</scope>
    <source>
        <strain evidence="3 4">347</strain>
    </source>
</reference>
<evidence type="ECO:0000313" key="3">
    <source>
        <dbReference type="EMBL" id="CAI2719180.1"/>
    </source>
</evidence>
<evidence type="ECO:0000313" key="4">
    <source>
        <dbReference type="Proteomes" id="UP001157733"/>
    </source>
</evidence>
<accession>A0ABN8VZK6</accession>
<organism evidence="3 4">
    <name type="scientific">Nitrospina watsonii</name>
    <dbReference type="NCBI Taxonomy" id="1323948"/>
    <lineage>
        <taxon>Bacteria</taxon>
        <taxon>Pseudomonadati</taxon>
        <taxon>Nitrospinota/Tectimicrobiota group</taxon>
        <taxon>Nitrospinota</taxon>
        <taxon>Nitrospinia</taxon>
        <taxon>Nitrospinales</taxon>
        <taxon>Nitrospinaceae</taxon>
        <taxon>Nitrospina</taxon>
    </lineage>
</organism>
<dbReference type="Pfam" id="PF07603">
    <property type="entry name" value="Lcl_C"/>
    <property type="match status" value="1"/>
</dbReference>
<dbReference type="RefSeq" id="WP_282012030.1">
    <property type="nucleotide sequence ID" value="NZ_OX336137.1"/>
</dbReference>
<proteinExistence type="predicted"/>
<feature type="domain" description="Lcl C-terminal" evidence="2">
    <location>
        <begin position="49"/>
        <end position="174"/>
    </location>
</feature>
<sequence>MPGRNYFSILMACVLAGLLLFVSGAAAADAKREPVAKSADQIYWDMGDGTVFDSETRLMWMKRDYWQAQRGWVNWYTAMEFMQRMNNKHFAGYDDWRLPTPEEAKTLYNRRKRNIDKDGDKIFIDPIFPEGSGWGTWTSEERGGKAVVVSYKGNGGEAYQDKINGPDAFLRLVRGPLP</sequence>
<evidence type="ECO:0000259" key="2">
    <source>
        <dbReference type="Pfam" id="PF07603"/>
    </source>
</evidence>
<dbReference type="EMBL" id="OX336137">
    <property type="protein sequence ID" value="CAI2719180.1"/>
    <property type="molecule type" value="Genomic_DNA"/>
</dbReference>
<evidence type="ECO:0000256" key="1">
    <source>
        <dbReference type="SAM" id="SignalP"/>
    </source>
</evidence>